<reference evidence="3" key="1">
    <citation type="submission" date="2022-11" db="UniProtKB">
        <authorList>
            <consortium name="WormBaseParasite"/>
        </authorList>
    </citation>
    <scope>IDENTIFICATION</scope>
</reference>
<feature type="region of interest" description="Disordered" evidence="1">
    <location>
        <begin position="84"/>
        <end position="109"/>
    </location>
</feature>
<proteinExistence type="predicted"/>
<keyword evidence="2" id="KW-1185">Reference proteome</keyword>
<name>A0A915J281_ROMCU</name>
<accession>A0A915J281</accession>
<organism evidence="2 3">
    <name type="scientific">Romanomermis culicivorax</name>
    <name type="common">Nematode worm</name>
    <dbReference type="NCBI Taxonomy" id="13658"/>
    <lineage>
        <taxon>Eukaryota</taxon>
        <taxon>Metazoa</taxon>
        <taxon>Ecdysozoa</taxon>
        <taxon>Nematoda</taxon>
        <taxon>Enoplea</taxon>
        <taxon>Dorylaimia</taxon>
        <taxon>Mermithida</taxon>
        <taxon>Mermithoidea</taxon>
        <taxon>Mermithidae</taxon>
        <taxon>Romanomermis</taxon>
    </lineage>
</organism>
<dbReference type="AlphaFoldDB" id="A0A915J281"/>
<sequence length="129" mass="14573">MIGTGSDADPIKFKLSQADRIRIPLFRPKFRKIKKRKIGQSSNFWIKIVKLARKNYSLENIVNTAARISVRNFKNMGFGSRVRNLKNTESGSQSKISRISGPGSGPKFQGYRVRVPVQAFKNTGPSKKF</sequence>
<protein>
    <submittedName>
        <fullName evidence="3">Uncharacterized protein</fullName>
    </submittedName>
</protein>
<evidence type="ECO:0000256" key="1">
    <source>
        <dbReference type="SAM" id="MobiDB-lite"/>
    </source>
</evidence>
<evidence type="ECO:0000313" key="3">
    <source>
        <dbReference type="WBParaSite" id="nRc.2.0.1.t19807-RA"/>
    </source>
</evidence>
<dbReference type="WBParaSite" id="nRc.2.0.1.t19807-RA">
    <property type="protein sequence ID" value="nRc.2.0.1.t19807-RA"/>
    <property type="gene ID" value="nRc.2.0.1.g19807"/>
</dbReference>
<dbReference type="Proteomes" id="UP000887565">
    <property type="component" value="Unplaced"/>
</dbReference>
<feature type="compositionally biased region" description="Polar residues" evidence="1">
    <location>
        <begin position="85"/>
        <end position="97"/>
    </location>
</feature>
<evidence type="ECO:0000313" key="2">
    <source>
        <dbReference type="Proteomes" id="UP000887565"/>
    </source>
</evidence>